<evidence type="ECO:0000313" key="19">
    <source>
        <dbReference type="Proteomes" id="UP000001542"/>
    </source>
</evidence>
<keyword evidence="10" id="KW-1133">Transmembrane helix</keyword>
<keyword evidence="4" id="KW-0808">Transferase</keyword>
<keyword evidence="19" id="KW-1185">Reference proteome</keyword>
<dbReference type="VEuPathDB" id="TrichDB:TVAGG3_1016880"/>
<evidence type="ECO:0000256" key="1">
    <source>
        <dbReference type="ARBA" id="ARBA00004251"/>
    </source>
</evidence>
<dbReference type="InterPro" id="IPR055163">
    <property type="entry name" value="ALK/LTK-like_GRD"/>
</dbReference>
<accession>A2DZE2</accession>
<dbReference type="Proteomes" id="UP000001542">
    <property type="component" value="Unassembled WGS sequence"/>
</dbReference>
<dbReference type="RefSeq" id="XP_001326494.1">
    <property type="nucleotide sequence ID" value="XM_001326459.1"/>
</dbReference>
<gene>
    <name evidence="18" type="ORF">TVAG_487140</name>
</gene>
<proteinExistence type="predicted"/>
<keyword evidence="9" id="KW-0067">ATP-binding</keyword>
<dbReference type="AlphaFoldDB" id="A2DZE2"/>
<dbReference type="GO" id="GO:0005524">
    <property type="term" value="F:ATP binding"/>
    <property type="evidence" value="ECO:0007669"/>
    <property type="project" value="UniProtKB-KW"/>
</dbReference>
<organism evidence="18 19">
    <name type="scientific">Trichomonas vaginalis (strain ATCC PRA-98 / G3)</name>
    <dbReference type="NCBI Taxonomy" id="412133"/>
    <lineage>
        <taxon>Eukaryota</taxon>
        <taxon>Metamonada</taxon>
        <taxon>Parabasalia</taxon>
        <taxon>Trichomonadida</taxon>
        <taxon>Trichomonadidae</taxon>
        <taxon>Trichomonas</taxon>
    </lineage>
</organism>
<name>A2DZE2_TRIV3</name>
<keyword evidence="14" id="KW-0675">Receptor</keyword>
<dbReference type="InParanoid" id="A2DZE2"/>
<dbReference type="EC" id="2.7.10.1" evidence="2"/>
<protein>
    <recommendedName>
        <fullName evidence="2">receptor protein-tyrosine kinase</fullName>
        <ecNumber evidence="2">2.7.10.1</ecNumber>
    </recommendedName>
</protein>
<evidence type="ECO:0000256" key="12">
    <source>
        <dbReference type="ARBA" id="ARBA00023137"/>
    </source>
</evidence>
<evidence type="ECO:0000256" key="7">
    <source>
        <dbReference type="ARBA" id="ARBA00022741"/>
    </source>
</evidence>
<evidence type="ECO:0000256" key="16">
    <source>
        <dbReference type="SAM" id="MobiDB-lite"/>
    </source>
</evidence>
<sequence length="200" mass="20234">MVSGGGGGAEWEKNTGGNGGGLQGGSAKSDCTHALFQCPGFISGGGSQTSGGTAAPTMNKVSGIPGLFGMSPMKYSSPDFGAVGGNGYYNGASIDFAGAAGGGSSFISGHKGCIALNGPADETPSPSNSPIHYSGLLFTRSTMIQGNKSMPLYYSPKARGIGNKGRGAIRITILPNEITSENHYIFRSDISLVLYLGFSC</sequence>
<evidence type="ECO:0000256" key="10">
    <source>
        <dbReference type="ARBA" id="ARBA00022989"/>
    </source>
</evidence>
<reference evidence="18" key="1">
    <citation type="submission" date="2006-10" db="EMBL/GenBank/DDBJ databases">
        <authorList>
            <person name="Amadeo P."/>
            <person name="Zhao Q."/>
            <person name="Wortman J."/>
            <person name="Fraser-Liggett C."/>
            <person name="Carlton J."/>
        </authorList>
    </citation>
    <scope>NUCLEOTIDE SEQUENCE</scope>
    <source>
        <strain evidence="18">G3</strain>
    </source>
</reference>
<evidence type="ECO:0000313" key="18">
    <source>
        <dbReference type="EMBL" id="EAY14271.1"/>
    </source>
</evidence>
<evidence type="ECO:0000256" key="6">
    <source>
        <dbReference type="ARBA" id="ARBA00022729"/>
    </source>
</evidence>
<keyword evidence="3" id="KW-1003">Cell membrane</keyword>
<evidence type="ECO:0000256" key="11">
    <source>
        <dbReference type="ARBA" id="ARBA00023136"/>
    </source>
</evidence>
<comment type="subcellular location">
    <subcellularLocation>
        <location evidence="1">Cell membrane</location>
        <topology evidence="1">Single-pass type I membrane protein</topology>
    </subcellularLocation>
</comment>
<evidence type="ECO:0000256" key="8">
    <source>
        <dbReference type="ARBA" id="ARBA00022777"/>
    </source>
</evidence>
<dbReference type="KEGG" id="tva:4772259"/>
<dbReference type="GO" id="GO:0004714">
    <property type="term" value="F:transmembrane receptor protein tyrosine kinase activity"/>
    <property type="evidence" value="ECO:0007669"/>
    <property type="project" value="UniProtKB-EC"/>
</dbReference>
<evidence type="ECO:0000256" key="5">
    <source>
        <dbReference type="ARBA" id="ARBA00022692"/>
    </source>
</evidence>
<reference evidence="18" key="2">
    <citation type="journal article" date="2007" name="Science">
        <title>Draft genome sequence of the sexually transmitted pathogen Trichomonas vaginalis.</title>
        <authorList>
            <person name="Carlton J.M."/>
            <person name="Hirt R.P."/>
            <person name="Silva J.C."/>
            <person name="Delcher A.L."/>
            <person name="Schatz M."/>
            <person name="Zhao Q."/>
            <person name="Wortman J.R."/>
            <person name="Bidwell S.L."/>
            <person name="Alsmark U.C.M."/>
            <person name="Besteiro S."/>
            <person name="Sicheritz-Ponten T."/>
            <person name="Noel C.J."/>
            <person name="Dacks J.B."/>
            <person name="Foster P.G."/>
            <person name="Simillion C."/>
            <person name="Van de Peer Y."/>
            <person name="Miranda-Saavedra D."/>
            <person name="Barton G.J."/>
            <person name="Westrop G.D."/>
            <person name="Mueller S."/>
            <person name="Dessi D."/>
            <person name="Fiori P.L."/>
            <person name="Ren Q."/>
            <person name="Paulsen I."/>
            <person name="Zhang H."/>
            <person name="Bastida-Corcuera F.D."/>
            <person name="Simoes-Barbosa A."/>
            <person name="Brown M.T."/>
            <person name="Hayes R.D."/>
            <person name="Mukherjee M."/>
            <person name="Okumura C.Y."/>
            <person name="Schneider R."/>
            <person name="Smith A.J."/>
            <person name="Vanacova S."/>
            <person name="Villalvazo M."/>
            <person name="Haas B.J."/>
            <person name="Pertea M."/>
            <person name="Feldblyum T.V."/>
            <person name="Utterback T.R."/>
            <person name="Shu C.L."/>
            <person name="Osoegawa K."/>
            <person name="de Jong P.J."/>
            <person name="Hrdy I."/>
            <person name="Horvathova L."/>
            <person name="Zubacova Z."/>
            <person name="Dolezal P."/>
            <person name="Malik S.B."/>
            <person name="Logsdon J.M. Jr."/>
            <person name="Henze K."/>
            <person name="Gupta A."/>
            <person name="Wang C.C."/>
            <person name="Dunne R.L."/>
            <person name="Upcroft J.A."/>
            <person name="Upcroft P."/>
            <person name="White O."/>
            <person name="Salzberg S.L."/>
            <person name="Tang P."/>
            <person name="Chiu C.-H."/>
            <person name="Lee Y.-S."/>
            <person name="Embley T.M."/>
            <person name="Coombs G.H."/>
            <person name="Mottram J.C."/>
            <person name="Tachezy J."/>
            <person name="Fraser-Liggett C.M."/>
            <person name="Johnson P.J."/>
        </authorList>
    </citation>
    <scope>NUCLEOTIDE SEQUENCE [LARGE SCALE GENOMIC DNA]</scope>
    <source>
        <strain evidence="18">G3</strain>
    </source>
</reference>
<feature type="domain" description="ALK/LTK-like glycine-rich" evidence="17">
    <location>
        <begin position="1"/>
        <end position="174"/>
    </location>
</feature>
<evidence type="ECO:0000256" key="9">
    <source>
        <dbReference type="ARBA" id="ARBA00022840"/>
    </source>
</evidence>
<dbReference type="EMBL" id="DS113273">
    <property type="protein sequence ID" value="EAY14271.1"/>
    <property type="molecule type" value="Genomic_DNA"/>
</dbReference>
<evidence type="ECO:0000259" key="17">
    <source>
        <dbReference type="Pfam" id="PF12810"/>
    </source>
</evidence>
<dbReference type="GO" id="GO:0005886">
    <property type="term" value="C:plasma membrane"/>
    <property type="evidence" value="ECO:0007669"/>
    <property type="project" value="UniProtKB-SubCell"/>
</dbReference>
<keyword evidence="5" id="KW-0812">Transmembrane</keyword>
<dbReference type="VEuPathDB" id="TrichDB:TVAG_487140"/>
<evidence type="ECO:0000256" key="14">
    <source>
        <dbReference type="ARBA" id="ARBA00023170"/>
    </source>
</evidence>
<keyword evidence="8" id="KW-0418">Kinase</keyword>
<keyword evidence="15" id="KW-0325">Glycoprotein</keyword>
<keyword evidence="13" id="KW-1015">Disulfide bond</keyword>
<dbReference type="Pfam" id="PF12810">
    <property type="entry name" value="ALK_LTK_GRD"/>
    <property type="match status" value="1"/>
</dbReference>
<evidence type="ECO:0000256" key="3">
    <source>
        <dbReference type="ARBA" id="ARBA00022475"/>
    </source>
</evidence>
<keyword evidence="6" id="KW-0732">Signal</keyword>
<keyword evidence="12" id="KW-0829">Tyrosine-protein kinase</keyword>
<feature type="region of interest" description="Disordered" evidence="16">
    <location>
        <begin position="1"/>
        <end position="24"/>
    </location>
</feature>
<evidence type="ECO:0000256" key="4">
    <source>
        <dbReference type="ARBA" id="ARBA00022679"/>
    </source>
</evidence>
<evidence type="ECO:0000256" key="15">
    <source>
        <dbReference type="ARBA" id="ARBA00023180"/>
    </source>
</evidence>
<evidence type="ECO:0000256" key="13">
    <source>
        <dbReference type="ARBA" id="ARBA00023157"/>
    </source>
</evidence>
<keyword evidence="7" id="KW-0547">Nucleotide-binding</keyword>
<evidence type="ECO:0000256" key="2">
    <source>
        <dbReference type="ARBA" id="ARBA00011902"/>
    </source>
</evidence>
<keyword evidence="11" id="KW-0472">Membrane</keyword>